<evidence type="ECO:0000256" key="1">
    <source>
        <dbReference type="SAM" id="MobiDB-lite"/>
    </source>
</evidence>
<organism evidence="2 3">
    <name type="scientific">Hypholoma sublateritium (strain FD-334 SS-4)</name>
    <dbReference type="NCBI Taxonomy" id="945553"/>
    <lineage>
        <taxon>Eukaryota</taxon>
        <taxon>Fungi</taxon>
        <taxon>Dikarya</taxon>
        <taxon>Basidiomycota</taxon>
        <taxon>Agaricomycotina</taxon>
        <taxon>Agaricomycetes</taxon>
        <taxon>Agaricomycetidae</taxon>
        <taxon>Agaricales</taxon>
        <taxon>Agaricineae</taxon>
        <taxon>Strophariaceae</taxon>
        <taxon>Hypholoma</taxon>
    </lineage>
</organism>
<proteinExistence type="predicted"/>
<dbReference type="Proteomes" id="UP000054270">
    <property type="component" value="Unassembled WGS sequence"/>
</dbReference>
<evidence type="ECO:0000313" key="3">
    <source>
        <dbReference type="Proteomes" id="UP000054270"/>
    </source>
</evidence>
<keyword evidence="3" id="KW-1185">Reference proteome</keyword>
<accession>A0A0D2NUJ5</accession>
<feature type="compositionally biased region" description="Basic and acidic residues" evidence="1">
    <location>
        <begin position="489"/>
        <end position="505"/>
    </location>
</feature>
<feature type="region of interest" description="Disordered" evidence="1">
    <location>
        <begin position="96"/>
        <end position="182"/>
    </location>
</feature>
<feature type="compositionally biased region" description="Low complexity" evidence="1">
    <location>
        <begin position="385"/>
        <end position="396"/>
    </location>
</feature>
<dbReference type="EMBL" id="KN817549">
    <property type="protein sequence ID" value="KJA22539.1"/>
    <property type="molecule type" value="Genomic_DNA"/>
</dbReference>
<feature type="compositionally biased region" description="Pro residues" evidence="1">
    <location>
        <begin position="169"/>
        <end position="178"/>
    </location>
</feature>
<feature type="region of interest" description="Disordered" evidence="1">
    <location>
        <begin position="379"/>
        <end position="529"/>
    </location>
</feature>
<reference evidence="3" key="1">
    <citation type="submission" date="2014-04" db="EMBL/GenBank/DDBJ databases">
        <title>Evolutionary Origins and Diversification of the Mycorrhizal Mutualists.</title>
        <authorList>
            <consortium name="DOE Joint Genome Institute"/>
            <consortium name="Mycorrhizal Genomics Consortium"/>
            <person name="Kohler A."/>
            <person name="Kuo A."/>
            <person name="Nagy L.G."/>
            <person name="Floudas D."/>
            <person name="Copeland A."/>
            <person name="Barry K.W."/>
            <person name="Cichocki N."/>
            <person name="Veneault-Fourrey C."/>
            <person name="LaButti K."/>
            <person name="Lindquist E.A."/>
            <person name="Lipzen A."/>
            <person name="Lundell T."/>
            <person name="Morin E."/>
            <person name="Murat C."/>
            <person name="Riley R."/>
            <person name="Ohm R."/>
            <person name="Sun H."/>
            <person name="Tunlid A."/>
            <person name="Henrissat B."/>
            <person name="Grigoriev I.V."/>
            <person name="Hibbett D.S."/>
            <person name="Martin F."/>
        </authorList>
    </citation>
    <scope>NUCLEOTIDE SEQUENCE [LARGE SCALE GENOMIC DNA]</scope>
    <source>
        <strain evidence="3">FD-334 SS-4</strain>
    </source>
</reference>
<dbReference type="AlphaFoldDB" id="A0A0D2NUJ5"/>
<gene>
    <name evidence="2" type="ORF">HYPSUDRAFT_202106</name>
</gene>
<feature type="compositionally biased region" description="Pro residues" evidence="1">
    <location>
        <begin position="141"/>
        <end position="151"/>
    </location>
</feature>
<name>A0A0D2NUJ5_HYPSF</name>
<sequence length="529" mass="56242">MDPPRVELNAEVGAAPLRHAPAHRNTHWPRTLPWCVIAPPARRAQALRDWLRSLGWDGMGLGRWEWDRARTAALGYAPARGRRACARTHALVASRCVPHQTHQSSRTAAGADESTASRISSSGPPAHPPAGGRPSHHPTPRITPSPLPSQPIQPRSSLSYQPISLSHPPSHPARPTPPLARAIGPLASCLPPAHAVPPRRRMDTALRYMRPATRWCYLEIGGRGVGGRAAHPAGHGTSCDVSADAASAALHGVRGPGWEDALPCVRRYGGEVAAPAYLPTNLPNAGREARSAYAYSARCTTRVRGAIRRATALDAALRGAAARAVEASDRGRRTPEATALRDGGDSRARARAVGRALGVEVGASCERCDAQRVARRAAERIDADGTAQRAQGATQGAEEETYQKRGAVRIATHRNASDGTTQTAQRSAAQRNATQGAEEGAGRGGGVSGERCVERRGAARVDGRRRRHSGAQRTAQGAEEGVRCASSAQRDRTQRTALTHSDRTPHHTPTHPTNLPTTLKQPPGGSRRS</sequence>
<protein>
    <submittedName>
        <fullName evidence="2">Uncharacterized protein</fullName>
    </submittedName>
</protein>
<feature type="region of interest" description="Disordered" evidence="1">
    <location>
        <begin position="327"/>
        <end position="346"/>
    </location>
</feature>
<feature type="compositionally biased region" description="Basic and acidic residues" evidence="1">
    <location>
        <begin position="451"/>
        <end position="462"/>
    </location>
</feature>
<feature type="compositionally biased region" description="Low complexity" evidence="1">
    <location>
        <begin position="120"/>
        <end position="133"/>
    </location>
</feature>
<feature type="compositionally biased region" description="Polar residues" evidence="1">
    <location>
        <begin position="152"/>
        <end position="164"/>
    </location>
</feature>
<evidence type="ECO:0000313" key="2">
    <source>
        <dbReference type="EMBL" id="KJA22539.1"/>
    </source>
</evidence>
<feature type="compositionally biased region" description="Polar residues" evidence="1">
    <location>
        <begin position="417"/>
        <end position="435"/>
    </location>
</feature>